<keyword evidence="4" id="KW-0804">Transcription</keyword>
<dbReference type="InterPro" id="IPR015300">
    <property type="entry name" value="DNA-bd_pseudobarrel_sf"/>
</dbReference>
<sequence>MAKKINTKLRLAQYDPWVITTTVKVEETPYIIRLPTKETQEEIIQRWGYKFDINKCVVVKLYDWDTEKTYDITINYDEVGYFLNLEWLLVVFDRQLKEGDKVGFFWDNLNPTLNFKVLQKKVA</sequence>
<evidence type="ECO:0000256" key="2">
    <source>
        <dbReference type="ARBA" id="ARBA00023015"/>
    </source>
</evidence>
<evidence type="ECO:0000256" key="1">
    <source>
        <dbReference type="ARBA" id="ARBA00004123"/>
    </source>
</evidence>
<keyword evidence="2" id="KW-0805">Transcription regulation</keyword>
<dbReference type="GO" id="GO:0003677">
    <property type="term" value="F:DNA binding"/>
    <property type="evidence" value="ECO:0007669"/>
    <property type="project" value="UniProtKB-KW"/>
</dbReference>
<comment type="subcellular location">
    <subcellularLocation>
        <location evidence="1">Nucleus</location>
    </subcellularLocation>
</comment>
<dbReference type="AlphaFoldDB" id="D7KKQ3"/>
<dbReference type="GO" id="GO:0005634">
    <property type="term" value="C:nucleus"/>
    <property type="evidence" value="ECO:0007669"/>
    <property type="project" value="UniProtKB-SubCell"/>
</dbReference>
<organism evidence="7">
    <name type="scientific">Arabidopsis lyrata subsp. lyrata</name>
    <name type="common">Lyre-leaved rock-cress</name>
    <dbReference type="NCBI Taxonomy" id="81972"/>
    <lineage>
        <taxon>Eukaryota</taxon>
        <taxon>Viridiplantae</taxon>
        <taxon>Streptophyta</taxon>
        <taxon>Embryophyta</taxon>
        <taxon>Tracheophyta</taxon>
        <taxon>Spermatophyta</taxon>
        <taxon>Magnoliopsida</taxon>
        <taxon>eudicotyledons</taxon>
        <taxon>Gunneridae</taxon>
        <taxon>Pentapetalae</taxon>
        <taxon>rosids</taxon>
        <taxon>malvids</taxon>
        <taxon>Brassicales</taxon>
        <taxon>Brassicaceae</taxon>
        <taxon>Camelineae</taxon>
        <taxon>Arabidopsis</taxon>
    </lineage>
</organism>
<proteinExistence type="predicted"/>
<dbReference type="EMBL" id="GL348713">
    <property type="protein sequence ID" value="EFH68824.1"/>
    <property type="molecule type" value="Genomic_DNA"/>
</dbReference>
<protein>
    <submittedName>
        <fullName evidence="6">Predicted protein</fullName>
    </submittedName>
</protein>
<accession>D7KKQ3</accession>
<keyword evidence="5" id="KW-0539">Nucleus</keyword>
<dbReference type="Gramene" id="fgenesh1_pg.C_scaffold_1000889">
    <property type="protein sequence ID" value="fgenesh1_pg.C_scaffold_1000889"/>
    <property type="gene ID" value="fgenesh1_pg.C_scaffold_1000889"/>
</dbReference>
<evidence type="ECO:0000313" key="6">
    <source>
        <dbReference type="EMBL" id="EFH68824.1"/>
    </source>
</evidence>
<dbReference type="Proteomes" id="UP000008694">
    <property type="component" value="Unassembled WGS sequence"/>
</dbReference>
<dbReference type="HOGENOM" id="CLU_1951761_0_0_1"/>
<keyword evidence="7" id="KW-1185">Reference proteome</keyword>
<dbReference type="PANTHER" id="PTHR34269:SF11">
    <property type="entry name" value="B3 DOMAIN PROTEIN"/>
    <property type="match status" value="1"/>
</dbReference>
<dbReference type="Gene3D" id="2.40.330.10">
    <property type="entry name" value="DNA-binding pseudobarrel domain"/>
    <property type="match status" value="1"/>
</dbReference>
<dbReference type="InterPro" id="IPR051442">
    <property type="entry name" value="B3_domain"/>
</dbReference>
<dbReference type="PANTHER" id="PTHR34269">
    <property type="entry name" value="TRANSCRIPTION FACTOR B3-DOMAIN FAMILY-RELATED"/>
    <property type="match status" value="1"/>
</dbReference>
<name>D7KKQ3_ARALL</name>
<keyword evidence="3" id="KW-0238">DNA-binding</keyword>
<evidence type="ECO:0000256" key="5">
    <source>
        <dbReference type="ARBA" id="ARBA00023242"/>
    </source>
</evidence>
<evidence type="ECO:0000313" key="7">
    <source>
        <dbReference type="Proteomes" id="UP000008694"/>
    </source>
</evidence>
<evidence type="ECO:0000256" key="4">
    <source>
        <dbReference type="ARBA" id="ARBA00023163"/>
    </source>
</evidence>
<gene>
    <name evidence="6" type="ORF">ARALYDRAFT_334324</name>
</gene>
<reference evidence="7" key="1">
    <citation type="journal article" date="2011" name="Nat. Genet.">
        <title>The Arabidopsis lyrata genome sequence and the basis of rapid genome size change.</title>
        <authorList>
            <person name="Hu T.T."/>
            <person name="Pattyn P."/>
            <person name="Bakker E.G."/>
            <person name="Cao J."/>
            <person name="Cheng J.-F."/>
            <person name="Clark R.M."/>
            <person name="Fahlgren N."/>
            <person name="Fawcett J.A."/>
            <person name="Grimwood J."/>
            <person name="Gundlach H."/>
            <person name="Haberer G."/>
            <person name="Hollister J.D."/>
            <person name="Ossowski S."/>
            <person name="Ottilar R.P."/>
            <person name="Salamov A.A."/>
            <person name="Schneeberger K."/>
            <person name="Spannagl M."/>
            <person name="Wang X."/>
            <person name="Yang L."/>
            <person name="Nasrallah M.E."/>
            <person name="Bergelson J."/>
            <person name="Carrington J.C."/>
            <person name="Gaut B.S."/>
            <person name="Schmutz J."/>
            <person name="Mayer K.F.X."/>
            <person name="Van de Peer Y."/>
            <person name="Grigoriev I.V."/>
            <person name="Nordborg M."/>
            <person name="Weigel D."/>
            <person name="Guo Y.-L."/>
        </authorList>
    </citation>
    <scope>NUCLEOTIDE SEQUENCE [LARGE SCALE GENOMIC DNA]</scope>
    <source>
        <strain evidence="7">cv. MN47</strain>
    </source>
</reference>
<evidence type="ECO:0000256" key="3">
    <source>
        <dbReference type="ARBA" id="ARBA00023125"/>
    </source>
</evidence>